<evidence type="ECO:0000256" key="4">
    <source>
        <dbReference type="HAMAP-Rule" id="MF_00925"/>
    </source>
</evidence>
<dbReference type="Pfam" id="PF04355">
    <property type="entry name" value="BamE"/>
    <property type="match status" value="1"/>
</dbReference>
<keyword evidence="7" id="KW-1185">Reference proteome</keyword>
<feature type="domain" description="Outer membrane protein assembly factor BamE" evidence="5">
    <location>
        <begin position="36"/>
        <end position="103"/>
    </location>
</feature>
<reference evidence="6 7" key="1">
    <citation type="submission" date="2016-10" db="EMBL/GenBank/DDBJ databases">
        <authorList>
            <person name="de Groot N.N."/>
        </authorList>
    </citation>
    <scope>NUCLEOTIDE SEQUENCE [LARGE SCALE GENOMIC DNA]</scope>
    <source>
        <strain evidence="6 7">CGMCC 1.6291</strain>
    </source>
</reference>
<comment type="subunit">
    <text evidence="4">Part of the Bam complex.</text>
</comment>
<evidence type="ECO:0000313" key="6">
    <source>
        <dbReference type="EMBL" id="SEO55237.1"/>
    </source>
</evidence>
<dbReference type="GO" id="GO:1990063">
    <property type="term" value="C:Bam protein complex"/>
    <property type="evidence" value="ECO:0007669"/>
    <property type="project" value="TreeGrafter"/>
</dbReference>
<evidence type="ECO:0000256" key="1">
    <source>
        <dbReference type="ARBA" id="ARBA00022729"/>
    </source>
</evidence>
<keyword evidence="4" id="KW-0564">Palmitate</keyword>
<dbReference type="OrthoDB" id="9808250at2"/>
<dbReference type="GO" id="GO:0030674">
    <property type="term" value="F:protein-macromolecule adaptor activity"/>
    <property type="evidence" value="ECO:0007669"/>
    <property type="project" value="TreeGrafter"/>
</dbReference>
<organism evidence="6 7">
    <name type="scientific">Aquisalimonas asiatica</name>
    <dbReference type="NCBI Taxonomy" id="406100"/>
    <lineage>
        <taxon>Bacteria</taxon>
        <taxon>Pseudomonadati</taxon>
        <taxon>Pseudomonadota</taxon>
        <taxon>Gammaproteobacteria</taxon>
        <taxon>Chromatiales</taxon>
        <taxon>Ectothiorhodospiraceae</taxon>
        <taxon>Aquisalimonas</taxon>
    </lineage>
</organism>
<comment type="subcellular location">
    <subcellularLocation>
        <location evidence="4">Cell outer membrane</location>
        <topology evidence="4">Lipid-anchor</topology>
    </subcellularLocation>
</comment>
<evidence type="ECO:0000256" key="2">
    <source>
        <dbReference type="ARBA" id="ARBA00023136"/>
    </source>
</evidence>
<dbReference type="Gene3D" id="3.30.1450.10">
    <property type="match status" value="1"/>
</dbReference>
<evidence type="ECO:0000313" key="7">
    <source>
        <dbReference type="Proteomes" id="UP000199657"/>
    </source>
</evidence>
<keyword evidence="2 4" id="KW-0472">Membrane</keyword>
<comment type="similarity">
    <text evidence="4">Belongs to the BamE family.</text>
</comment>
<dbReference type="EMBL" id="FOEG01000001">
    <property type="protein sequence ID" value="SEO55237.1"/>
    <property type="molecule type" value="Genomic_DNA"/>
</dbReference>
<dbReference type="AlphaFoldDB" id="A0A1H8QMQ3"/>
<keyword evidence="1 4" id="KW-0732">Signal</keyword>
<dbReference type="STRING" id="406100.SAMN04488052_101657"/>
<dbReference type="HAMAP" id="MF_00925">
    <property type="entry name" value="OM_assembly_BamE"/>
    <property type="match status" value="1"/>
</dbReference>
<accession>A0A1H8QMQ3</accession>
<dbReference type="InterPro" id="IPR007450">
    <property type="entry name" value="BamE_dom"/>
</dbReference>
<evidence type="ECO:0000256" key="3">
    <source>
        <dbReference type="ARBA" id="ARBA00023237"/>
    </source>
</evidence>
<dbReference type="GO" id="GO:0051205">
    <property type="term" value="P:protein insertion into membrane"/>
    <property type="evidence" value="ECO:0007669"/>
    <property type="project" value="UniProtKB-UniRule"/>
</dbReference>
<keyword evidence="3 4" id="KW-0998">Cell outer membrane</keyword>
<dbReference type="PROSITE" id="PS51257">
    <property type="entry name" value="PROKAR_LIPOPROTEIN"/>
    <property type="match status" value="1"/>
</dbReference>
<dbReference type="GO" id="GO:0043165">
    <property type="term" value="P:Gram-negative-bacterium-type cell outer membrane assembly"/>
    <property type="evidence" value="ECO:0007669"/>
    <property type="project" value="UniProtKB-UniRule"/>
</dbReference>
<dbReference type="InterPro" id="IPR037873">
    <property type="entry name" value="BamE-like"/>
</dbReference>
<comment type="function">
    <text evidence="4">Part of the outer membrane protein assembly complex, which is involved in assembly and insertion of beta-barrel proteins into the outer membrane.</text>
</comment>
<protein>
    <recommendedName>
        <fullName evidence="4">Outer membrane protein assembly factor BamE</fullName>
    </recommendedName>
</protein>
<dbReference type="InterPro" id="IPR026592">
    <property type="entry name" value="BamE"/>
</dbReference>
<dbReference type="Proteomes" id="UP000199657">
    <property type="component" value="Unassembled WGS sequence"/>
</dbReference>
<evidence type="ECO:0000259" key="5">
    <source>
        <dbReference type="Pfam" id="PF04355"/>
    </source>
</evidence>
<sequence length="114" mass="12554">MMRALMISLGLGTAVAVTGCSYSDIPFAYEVPVQQGNIITDEMIAELEPGMTRRQVQFVLGTPAIEDIFRDDRWDYIHTEAAGGGGRPDRLTVFFEDDRLVRLEGNLAPEGFGS</sequence>
<keyword evidence="4 6" id="KW-0449">Lipoprotein</keyword>
<proteinExistence type="inferred from homology"/>
<dbReference type="PANTHER" id="PTHR37482:SF1">
    <property type="entry name" value="OUTER MEMBRANE PROTEIN ASSEMBLY FACTOR BAME"/>
    <property type="match status" value="1"/>
</dbReference>
<gene>
    <name evidence="4" type="primary">bamE</name>
    <name evidence="6" type="ORF">SAMN04488052_101657</name>
</gene>
<dbReference type="PANTHER" id="PTHR37482">
    <property type="entry name" value="OUTER MEMBRANE PROTEIN ASSEMBLY FACTOR BAME"/>
    <property type="match status" value="1"/>
</dbReference>
<name>A0A1H8QMQ3_9GAMM</name>